<feature type="transmembrane region" description="Helical" evidence="13">
    <location>
        <begin position="21"/>
        <end position="47"/>
    </location>
</feature>
<dbReference type="InterPro" id="IPR036179">
    <property type="entry name" value="Ig-like_dom_sf"/>
</dbReference>
<feature type="domain" description="Ig-like" evidence="14">
    <location>
        <begin position="462"/>
        <end position="551"/>
    </location>
</feature>
<dbReference type="Pfam" id="PF13927">
    <property type="entry name" value="Ig_3"/>
    <property type="match status" value="1"/>
</dbReference>
<evidence type="ECO:0000256" key="4">
    <source>
        <dbReference type="ARBA" id="ARBA00022692"/>
    </source>
</evidence>
<evidence type="ECO:0000256" key="12">
    <source>
        <dbReference type="SAM" id="MobiDB-lite"/>
    </source>
</evidence>
<keyword evidence="16" id="KW-1185">Reference proteome</keyword>
<feature type="domain" description="Ig-like" evidence="14">
    <location>
        <begin position="556"/>
        <end position="642"/>
    </location>
</feature>
<dbReference type="SMART" id="SM00082">
    <property type="entry name" value="LRRCT"/>
    <property type="match status" value="1"/>
</dbReference>
<feature type="domain" description="Ig-like" evidence="14">
    <location>
        <begin position="352"/>
        <end position="457"/>
    </location>
</feature>
<dbReference type="PANTHER" id="PTHR45842:SF16">
    <property type="entry name" value="LEUCINE-RICH REPEATS AND IMMUNOGLOBULIN-LIKE DOMAINS 3"/>
    <property type="match status" value="1"/>
</dbReference>
<comment type="subcellular location">
    <subcellularLocation>
        <location evidence="1">Cell membrane</location>
        <topology evidence="1">Single-pass type I membrane protein</topology>
    </subcellularLocation>
</comment>
<evidence type="ECO:0000259" key="14">
    <source>
        <dbReference type="PROSITE" id="PS50835"/>
    </source>
</evidence>
<feature type="transmembrane region" description="Helical" evidence="13">
    <location>
        <begin position="669"/>
        <end position="692"/>
    </location>
</feature>
<keyword evidence="7 13" id="KW-1133">Transmembrane helix</keyword>
<dbReference type="InterPro" id="IPR050467">
    <property type="entry name" value="LRFN"/>
</dbReference>
<keyword evidence="6" id="KW-0677">Repeat</keyword>
<evidence type="ECO:0000256" key="9">
    <source>
        <dbReference type="ARBA" id="ARBA00023157"/>
    </source>
</evidence>
<dbReference type="Proteomes" id="UP000694395">
    <property type="component" value="Chromosome 15"/>
</dbReference>
<keyword evidence="8 13" id="KW-0472">Membrane</keyword>
<keyword evidence="4 13" id="KW-0812">Transmembrane</keyword>
<evidence type="ECO:0000256" key="1">
    <source>
        <dbReference type="ARBA" id="ARBA00004251"/>
    </source>
</evidence>
<keyword evidence="10" id="KW-0325">Glycoprotein</keyword>
<dbReference type="InterPro" id="IPR013098">
    <property type="entry name" value="Ig_I-set"/>
</dbReference>
<evidence type="ECO:0000256" key="3">
    <source>
        <dbReference type="ARBA" id="ARBA00022614"/>
    </source>
</evidence>
<evidence type="ECO:0000256" key="6">
    <source>
        <dbReference type="ARBA" id="ARBA00022737"/>
    </source>
</evidence>
<dbReference type="SUPFAM" id="SSF48726">
    <property type="entry name" value="Immunoglobulin"/>
    <property type="match status" value="3"/>
</dbReference>
<proteinExistence type="predicted"/>
<evidence type="ECO:0000256" key="11">
    <source>
        <dbReference type="ARBA" id="ARBA00023319"/>
    </source>
</evidence>
<evidence type="ECO:0000256" key="10">
    <source>
        <dbReference type="ARBA" id="ARBA00023180"/>
    </source>
</evidence>
<dbReference type="Gene3D" id="3.80.10.10">
    <property type="entry name" value="Ribonuclease Inhibitor"/>
    <property type="match status" value="2"/>
</dbReference>
<reference evidence="15" key="2">
    <citation type="submission" date="2025-08" db="UniProtKB">
        <authorList>
            <consortium name="Ensembl"/>
        </authorList>
    </citation>
    <scope>IDENTIFICATION</scope>
</reference>
<dbReference type="InterPro" id="IPR007110">
    <property type="entry name" value="Ig-like_dom"/>
</dbReference>
<evidence type="ECO:0000256" key="13">
    <source>
        <dbReference type="SAM" id="Phobius"/>
    </source>
</evidence>
<dbReference type="GeneTree" id="ENSGT00940000157098"/>
<keyword evidence="5" id="KW-0732">Signal</keyword>
<dbReference type="PANTHER" id="PTHR45842">
    <property type="entry name" value="SYNAPTIC ADHESION-LIKE MOLECULE SALM"/>
    <property type="match status" value="1"/>
</dbReference>
<evidence type="ECO:0000256" key="7">
    <source>
        <dbReference type="ARBA" id="ARBA00022989"/>
    </source>
</evidence>
<dbReference type="AlphaFoldDB" id="A0A8C7T709"/>
<feature type="region of interest" description="Disordered" evidence="12">
    <location>
        <begin position="811"/>
        <end position="847"/>
    </location>
</feature>
<dbReference type="FunFam" id="2.60.40.10:FF:000150">
    <property type="entry name" value="Leucine rich repeats and immunoglobulin like domains 3"/>
    <property type="match status" value="1"/>
</dbReference>
<accession>A0A8C7T709</accession>
<evidence type="ECO:0000313" key="16">
    <source>
        <dbReference type="Proteomes" id="UP000694395"/>
    </source>
</evidence>
<keyword evidence="11" id="KW-0393">Immunoglobulin domain</keyword>
<dbReference type="InterPro" id="IPR003598">
    <property type="entry name" value="Ig_sub2"/>
</dbReference>
<keyword evidence="2" id="KW-1003">Cell membrane</keyword>
<organism evidence="15 16">
    <name type="scientific">Oncorhynchus mykiss</name>
    <name type="common">Rainbow trout</name>
    <name type="synonym">Salmo gairdneri</name>
    <dbReference type="NCBI Taxonomy" id="8022"/>
    <lineage>
        <taxon>Eukaryota</taxon>
        <taxon>Metazoa</taxon>
        <taxon>Chordata</taxon>
        <taxon>Craniata</taxon>
        <taxon>Vertebrata</taxon>
        <taxon>Euteleostomi</taxon>
        <taxon>Actinopterygii</taxon>
        <taxon>Neopterygii</taxon>
        <taxon>Teleostei</taxon>
        <taxon>Protacanthopterygii</taxon>
        <taxon>Salmoniformes</taxon>
        <taxon>Salmonidae</taxon>
        <taxon>Salmoninae</taxon>
        <taxon>Oncorhynchus</taxon>
    </lineage>
</organism>
<dbReference type="PROSITE" id="PS50835">
    <property type="entry name" value="IG_LIKE"/>
    <property type="match status" value="3"/>
</dbReference>
<dbReference type="PROSITE" id="PS51450">
    <property type="entry name" value="LRR"/>
    <property type="match status" value="3"/>
</dbReference>
<dbReference type="InterPro" id="IPR000483">
    <property type="entry name" value="Cys-rich_flank_reg_C"/>
</dbReference>
<dbReference type="InterPro" id="IPR032675">
    <property type="entry name" value="LRR_dom_sf"/>
</dbReference>
<evidence type="ECO:0000256" key="8">
    <source>
        <dbReference type="ARBA" id="ARBA00023136"/>
    </source>
</evidence>
<name>A0A8C7T709_ONCMY</name>
<gene>
    <name evidence="15" type="primary">LOC110490399</name>
</gene>
<evidence type="ECO:0000256" key="5">
    <source>
        <dbReference type="ARBA" id="ARBA00022729"/>
    </source>
</evidence>
<dbReference type="CDD" id="cd05763">
    <property type="entry name" value="IgI_LRIG1-like"/>
    <property type="match status" value="1"/>
</dbReference>
<evidence type="ECO:0000313" key="15">
    <source>
        <dbReference type="Ensembl" id="ENSOMYP00000079748.2"/>
    </source>
</evidence>
<dbReference type="SUPFAM" id="SSF52058">
    <property type="entry name" value="L domain-like"/>
    <property type="match status" value="1"/>
</dbReference>
<dbReference type="Ensembl" id="ENSOMYT00000086905.2">
    <property type="protein sequence ID" value="ENSOMYP00000079748.2"/>
    <property type="gene ID" value="ENSOMYG00000036180.2"/>
</dbReference>
<reference evidence="15" key="1">
    <citation type="submission" date="2020-07" db="EMBL/GenBank/DDBJ databases">
        <title>A long reads based de novo assembly of the rainbow trout Arlee double haploid line genome.</title>
        <authorList>
            <person name="Gao G."/>
            <person name="Palti Y."/>
        </authorList>
    </citation>
    <scope>NUCLEOTIDE SEQUENCE [LARGE SCALE GENOMIC DNA]</scope>
</reference>
<dbReference type="SMART" id="SM00365">
    <property type="entry name" value="LRR_SD22"/>
    <property type="match status" value="5"/>
</dbReference>
<dbReference type="Gene3D" id="2.60.40.10">
    <property type="entry name" value="Immunoglobulins"/>
    <property type="match status" value="3"/>
</dbReference>
<dbReference type="InterPro" id="IPR003591">
    <property type="entry name" value="Leu-rich_rpt_typical-subtyp"/>
</dbReference>
<keyword evidence="3" id="KW-0433">Leucine-rich repeat</keyword>
<dbReference type="SMART" id="SM00369">
    <property type="entry name" value="LRR_TYP"/>
    <property type="match status" value="9"/>
</dbReference>
<dbReference type="Pfam" id="PF13855">
    <property type="entry name" value="LRR_8"/>
    <property type="match status" value="3"/>
</dbReference>
<dbReference type="Pfam" id="PF07679">
    <property type="entry name" value="I-set"/>
    <property type="match status" value="2"/>
</dbReference>
<dbReference type="SMART" id="SM00408">
    <property type="entry name" value="IGc2"/>
    <property type="match status" value="3"/>
</dbReference>
<keyword evidence="9" id="KW-1015">Disulfide bond</keyword>
<dbReference type="InterPro" id="IPR013783">
    <property type="entry name" value="Ig-like_fold"/>
</dbReference>
<dbReference type="InterPro" id="IPR001611">
    <property type="entry name" value="Leu-rich_rpt"/>
</dbReference>
<sequence>MLKPRPRIRYKCLDQIVTFWWNCNILWSFFLFGMNYMINITLCIFFSSSIMNNNRVSTLETGCFVNLSSTLQVLRLNRNRLSTIPAKIFQLPNLQHLELNRNRVRRVEGLTFHGLHALRSLKIQRNGISRLMDGAFWGLSNMEVLQLDYNNLTEVSKGWLYGLLTLQQLHLGHNAISRIQPDAWEFCQKLSELDISSNHLTRLEESSFVGLSLLDELHIGNNRVSFIADGAFRGLSHLQMLDLQNNEISWTIEDMNGPFSALDKLRKLFLQGNQIRSVTKKSFSGLDTLEHLHLNTSSLLCDCQLKWFPLWVAEQAFLPYVNASCAHPLMLKGKSVFTVRQEDFVCDDFPNPQITVQPETQSAIKSTNVTFVCSAASSSDSPMTFAWKKDNEVLNDAEIHNQAHLRAQGGGQGRETEVTEYTTTLQLRSVEFTNEGKYQCVISNHFGSSYSTKAKLTVNMLPSFTKMPMDLSIRAGATARLECAAVGHPSPQIAWQKDGGTDFPAARERRMHVMPEDDVFFIVDVKTEDIGLYSCTAQNTAGAISANATLTVLETPSFLRPLMDRTVAKGETAVLQCIAGGSPSPRLNWTKDDSPLVVTERHFFAAGNQLLIIVDAAEDDAGMYTCEMSNTLGTQRGNVRLAVLPNPNCDVGVGASGGVGSDEDGWTTVGIVIIAVVCCVVGTSLVWVVIIYHTRRRNEDCSVTNTDETNLPADIPSYLSSQGTLADRQDGYVPSESGSGNHQFMASSMSGFYMQPKDMNGCAMDQRPICIDSYSGSLTSSKRRNYYPCGGALQDPFDHGSPSVLMQMPNGSSFHGPPHLQGEGPLSMDEGDGSEYGRPRETRLSSSNTFMGTSEEISPYGFGLSQAHFKSTQKINSLNY</sequence>
<dbReference type="SMART" id="SM00409">
    <property type="entry name" value="IG"/>
    <property type="match status" value="3"/>
</dbReference>
<dbReference type="InterPro" id="IPR003599">
    <property type="entry name" value="Ig_sub"/>
</dbReference>
<reference evidence="15" key="3">
    <citation type="submission" date="2025-09" db="UniProtKB">
        <authorList>
            <consortium name="Ensembl"/>
        </authorList>
    </citation>
    <scope>IDENTIFICATION</scope>
</reference>
<dbReference type="FunFam" id="2.60.40.10:FF:000161">
    <property type="entry name" value="Leucine rich repeats and immunoglobulin like domains 2"/>
    <property type="match status" value="1"/>
</dbReference>
<dbReference type="FunFam" id="2.60.40.10:FF:000224">
    <property type="entry name" value="Leucine rich repeats and immunoglobulin like domains 3"/>
    <property type="match status" value="1"/>
</dbReference>
<evidence type="ECO:0000256" key="2">
    <source>
        <dbReference type="ARBA" id="ARBA00022475"/>
    </source>
</evidence>
<protein>
    <recommendedName>
        <fullName evidence="14">Ig-like domain-containing protein</fullName>
    </recommendedName>
</protein>
<dbReference type="GO" id="GO:0005886">
    <property type="term" value="C:plasma membrane"/>
    <property type="evidence" value="ECO:0007669"/>
    <property type="project" value="UniProtKB-SubCell"/>
</dbReference>